<sequence>MNAPADTPLAQAVIAQAVQGLESTGWLDDAGALRQAAREKPGERPAQYLRRAWLLGERLGLTQALEQARAALALALIALALAVALAALGLERAALGAERTINAAAALAALLGPHLLALAVWLAALMLPKRLSGQLPQASGGALLGRMAWRLAQRMAQRVASRASRRLARSGANAARLLDASATVLQRLRLWPWLLGGISHGIWALAFALALALLLFDFAFRAYSLTWETTILSSHAFAAFVQASGWLPARLGFAVPDAAAVQQALAASAPASATLASSAAAANQSVWAWWLMGCVFTYGLLPRALLAAFCLWRWRQGLGRLAQPDAALPADSPEALLHVRQVFARLDALAPAVVMDAERPAPCSESTASAHAASAAPALIGFELPPELPWPPALPASPALRILNVDGSSAQRQAALAELAAHPPAALLLACHASASPDRGAARFLREAARHAPRTALWLVPADEAAQAGHAARWQNWLRAEKPGAALLASKASALAWLQKP</sequence>
<protein>
    <submittedName>
        <fullName evidence="2">DUF2868 domain-containing protein</fullName>
    </submittedName>
</protein>
<feature type="transmembrane region" description="Helical" evidence="1">
    <location>
        <begin position="101"/>
        <end position="127"/>
    </location>
</feature>
<evidence type="ECO:0000313" key="2">
    <source>
        <dbReference type="EMBL" id="MDG9699784.1"/>
    </source>
</evidence>
<keyword evidence="1" id="KW-0812">Transmembrane</keyword>
<organism evidence="2 3">
    <name type="scientific">Ottowia cancrivicina</name>
    <dbReference type="NCBI Taxonomy" id="3040346"/>
    <lineage>
        <taxon>Bacteria</taxon>
        <taxon>Pseudomonadati</taxon>
        <taxon>Pseudomonadota</taxon>
        <taxon>Betaproteobacteria</taxon>
        <taxon>Burkholderiales</taxon>
        <taxon>Comamonadaceae</taxon>
        <taxon>Ottowia</taxon>
    </lineage>
</organism>
<evidence type="ECO:0000256" key="1">
    <source>
        <dbReference type="SAM" id="Phobius"/>
    </source>
</evidence>
<dbReference type="RefSeq" id="WP_279524620.1">
    <property type="nucleotide sequence ID" value="NZ_JARVII010000016.1"/>
</dbReference>
<dbReference type="EMBL" id="JARVII010000016">
    <property type="protein sequence ID" value="MDG9699784.1"/>
    <property type="molecule type" value="Genomic_DNA"/>
</dbReference>
<keyword evidence="1" id="KW-0472">Membrane</keyword>
<keyword evidence="3" id="KW-1185">Reference proteome</keyword>
<feature type="transmembrane region" description="Helical" evidence="1">
    <location>
        <begin position="287"/>
        <end position="312"/>
    </location>
</feature>
<accession>A0AAW6RMB9</accession>
<comment type="caution">
    <text evidence="2">The sequence shown here is derived from an EMBL/GenBank/DDBJ whole genome shotgun (WGS) entry which is preliminary data.</text>
</comment>
<keyword evidence="1" id="KW-1133">Transmembrane helix</keyword>
<evidence type="ECO:0000313" key="3">
    <source>
        <dbReference type="Proteomes" id="UP001237156"/>
    </source>
</evidence>
<dbReference type="Pfam" id="PF11067">
    <property type="entry name" value="DUF2868"/>
    <property type="match status" value="1"/>
</dbReference>
<dbReference type="Proteomes" id="UP001237156">
    <property type="component" value="Unassembled WGS sequence"/>
</dbReference>
<feature type="transmembrane region" description="Helical" evidence="1">
    <location>
        <begin position="70"/>
        <end position="89"/>
    </location>
</feature>
<proteinExistence type="predicted"/>
<gene>
    <name evidence="2" type="ORF">QB898_08700</name>
</gene>
<name>A0AAW6RMB9_9BURK</name>
<dbReference type="InterPro" id="IPR021296">
    <property type="entry name" value="DUF2868"/>
</dbReference>
<dbReference type="AlphaFoldDB" id="A0AAW6RMB9"/>
<reference evidence="2 3" key="1">
    <citation type="submission" date="2023-04" db="EMBL/GenBank/DDBJ databases">
        <title>Ottowia paracancer sp. nov., isolated from human stomach.</title>
        <authorList>
            <person name="Song Y."/>
        </authorList>
    </citation>
    <scope>NUCLEOTIDE SEQUENCE [LARGE SCALE GENOMIC DNA]</scope>
    <source>
        <strain evidence="2 3">10c7w1</strain>
    </source>
</reference>
<feature type="transmembrane region" description="Helical" evidence="1">
    <location>
        <begin position="193"/>
        <end position="216"/>
    </location>
</feature>